<dbReference type="Proteomes" id="UP000287237">
    <property type="component" value="Unassembled WGS sequence"/>
</dbReference>
<organism evidence="3 4">
    <name type="scientific">Campylobacter jejuni</name>
    <dbReference type="NCBI Taxonomy" id="197"/>
    <lineage>
        <taxon>Bacteria</taxon>
        <taxon>Pseudomonadati</taxon>
        <taxon>Campylobacterota</taxon>
        <taxon>Epsilonproteobacteria</taxon>
        <taxon>Campylobacterales</taxon>
        <taxon>Campylobacteraceae</taxon>
        <taxon>Campylobacter</taxon>
    </lineage>
</organism>
<accession>A0A1E7NIX5</accession>
<dbReference type="EMBL" id="PRCK01000005">
    <property type="protein sequence ID" value="RTJ95159.1"/>
    <property type="molecule type" value="Genomic_DNA"/>
</dbReference>
<evidence type="ECO:0000256" key="1">
    <source>
        <dbReference type="SAM" id="Phobius"/>
    </source>
</evidence>
<sequence>MSNLNFHQMFEIRRQNDFKSVKKFAWIVFISFLLSICFYFLPIVLDFIYDLKLYNFDSIANILTIIFCVIFLISYSIMILKLYFTSKSKVLLISFFIGASTQFITLFNLILIMSASYPLSQISRIALYSFSFLCLIVAIFCTFIFFKTLRALCENQIYFLLCFIFKSMILIIVFIFMFFLIHSKPSLALAITLFMFFFFTGLLFVIYYALFAFALSKNQNIKFIPNLKLLSNEKENN</sequence>
<dbReference type="Proteomes" id="UP000865560">
    <property type="component" value="Unassembled WGS sequence"/>
</dbReference>
<feature type="transmembrane region" description="Helical" evidence="1">
    <location>
        <begin position="158"/>
        <end position="181"/>
    </location>
</feature>
<feature type="transmembrane region" description="Helical" evidence="1">
    <location>
        <begin position="187"/>
        <end position="215"/>
    </location>
</feature>
<keyword evidence="1" id="KW-0472">Membrane</keyword>
<keyword evidence="1" id="KW-0812">Transmembrane</keyword>
<feature type="transmembrane region" description="Helical" evidence="1">
    <location>
        <begin position="125"/>
        <end position="146"/>
    </location>
</feature>
<evidence type="ECO:0000313" key="5">
    <source>
        <dbReference type="Proteomes" id="UP000865560"/>
    </source>
</evidence>
<dbReference type="AlphaFoldDB" id="A0A1E7NIX5"/>
<reference evidence="2 5" key="1">
    <citation type="submission" date="2016-09" db="EMBL/GenBank/DDBJ databases">
        <title>Campylobacter from American crows.</title>
        <authorList>
            <person name="Weis A.M."/>
            <person name="Weimer B.C."/>
            <person name="Townsend A.K."/>
            <person name="Taff C."/>
        </authorList>
    </citation>
    <scope>NUCLEOTIDE SEQUENCE [LARGE SCALE GENOMIC DNA]</scope>
    <source>
        <strain evidence="2 5">BCW_3791</strain>
    </source>
</reference>
<keyword evidence="1" id="KW-1133">Transmembrane helix</keyword>
<proteinExistence type="predicted"/>
<name>A0A1E7NIX5_CAMJU</name>
<feature type="transmembrane region" description="Helical" evidence="1">
    <location>
        <begin position="90"/>
        <end position="113"/>
    </location>
</feature>
<reference evidence="3" key="2">
    <citation type="journal article" date="2019" name="Appl. Environ. Microbiol.">
        <title>Population genetics and characterization of Campylobacter jejuni isolates in western jackdaws and game birds in Finland.</title>
        <authorList>
            <person name="Kovanen S."/>
            <person name="Rossi M."/>
            <person name="Pohja-Mykra M."/>
            <person name="Nieminen T."/>
            <person name="Raunio-Saarnisto M."/>
            <person name="Sauvala M."/>
            <person name="Fredriksson-Ahomaa M."/>
            <person name="Hanninen M.L."/>
            <person name="Kivisto R."/>
        </authorList>
    </citation>
    <scope>NUCLEOTIDE SEQUENCE [LARGE SCALE GENOMIC DNA]</scope>
    <source>
        <strain evidence="3">CB296</strain>
    </source>
</reference>
<feature type="transmembrane region" description="Helical" evidence="1">
    <location>
        <begin position="24"/>
        <end position="49"/>
    </location>
</feature>
<evidence type="ECO:0000313" key="4">
    <source>
        <dbReference type="Proteomes" id="UP000287237"/>
    </source>
</evidence>
<comment type="caution">
    <text evidence="3">The sequence shown here is derived from an EMBL/GenBank/DDBJ whole genome shotgun (WGS) entry which is preliminary data.</text>
</comment>
<evidence type="ECO:0000313" key="3">
    <source>
        <dbReference type="EMBL" id="RTJ95159.1"/>
    </source>
</evidence>
<feature type="transmembrane region" description="Helical" evidence="1">
    <location>
        <begin position="61"/>
        <end position="83"/>
    </location>
</feature>
<gene>
    <name evidence="2" type="ORF">AJY60_01835</name>
    <name evidence="3" type="ORF">C3H42_06445</name>
</gene>
<dbReference type="RefSeq" id="WP_002870755.1">
    <property type="nucleotide sequence ID" value="NZ_CAKJUK010000004.1"/>
</dbReference>
<evidence type="ECO:0000313" key="2">
    <source>
        <dbReference type="EMBL" id="OEV49425.1"/>
    </source>
</evidence>
<dbReference type="EMBL" id="MJVJ01000046">
    <property type="protein sequence ID" value="OEV49425.1"/>
    <property type="molecule type" value="Genomic_DNA"/>
</dbReference>
<protein>
    <submittedName>
        <fullName evidence="3">Uncharacterized protein</fullName>
    </submittedName>
</protein>